<dbReference type="InterPro" id="IPR009081">
    <property type="entry name" value="PP-bd_ACP"/>
</dbReference>
<dbReference type="Pfam" id="PF00668">
    <property type="entry name" value="Condensation"/>
    <property type="match status" value="1"/>
</dbReference>
<evidence type="ECO:0000313" key="5">
    <source>
        <dbReference type="EMBL" id="MBW5425972.1"/>
    </source>
</evidence>
<dbReference type="InterPro" id="IPR010071">
    <property type="entry name" value="AA_adenyl_dom"/>
</dbReference>
<dbReference type="PANTHER" id="PTHR45527:SF1">
    <property type="entry name" value="FATTY ACID SYNTHASE"/>
    <property type="match status" value="1"/>
</dbReference>
<dbReference type="EMBL" id="WMBF01000687">
    <property type="protein sequence ID" value="MBW5425972.1"/>
    <property type="molecule type" value="Genomic_DNA"/>
</dbReference>
<evidence type="ECO:0000259" key="4">
    <source>
        <dbReference type="PROSITE" id="PS50075"/>
    </source>
</evidence>
<dbReference type="SUPFAM" id="SSF47336">
    <property type="entry name" value="ACP-like"/>
    <property type="match status" value="1"/>
</dbReference>
<dbReference type="PROSITE" id="PS00455">
    <property type="entry name" value="AMP_BINDING"/>
    <property type="match status" value="1"/>
</dbReference>
<dbReference type="PROSITE" id="PS00012">
    <property type="entry name" value="PHOSPHOPANTETHEINE"/>
    <property type="match status" value="1"/>
</dbReference>
<dbReference type="PROSITE" id="PS50075">
    <property type="entry name" value="CARRIER"/>
    <property type="match status" value="1"/>
</dbReference>
<sequence length="862" mass="90287">YPAERIAYVLTDSAPAAVLCTRESRGLLPDEVRVRPVVLDDAEVAAEIARCRSRGAATVGAEDLAYVMYTSGSTGVPKGVAVSHGSVAALAGDAGWSIGAEDAVLMHAPHAFDISLFEVWVPLLAGGRVVVAGPGAVDAGRVREAVAEGVSAVHVTAGLFRVLAEESPECFAGLREVLTGGDVVPAGSMARVREVCPEVRVRHLYGPTEVALCATWHVLPVGAEGGPVLPIGRPLTNRRAYVLDAFLKPVPPGVVGELYVAGAGLAQGYLGRPGLTGERFVACPFGAGGERMYRTGDLVRWSAEGELLFVGRADEQVKVRGFRVELGEIEATLASHKTVGQAVVVARQDGPGDKQLIGYVTAADGSGMDAEDLRAYVSDRLPEYMVPAAILALDTLPLTVNGKVDRAALPAPDFATRVTGREPRTETERVLCDVFAEVLGLDRVGVEDGFFELGGDSISSMQLASRARRSGLVVTPRQVFEEKTPERLAMVAETAGKATARHDVGVGEVPWTPVMRALGERAARPGFAQWVTLGAPAGLGLDVLTAGLGAVLDAHDMLRARTLPGEQKLIVGERGSVDAGSLVTRVDAVHVAECDLDGVAARAAREAVDRLDPASGAMAQAVWMDAGPERVGRLVLAAHHLVVDGVSWRVLVPDLRAACEAAADGRVPRLEPVGTSFRRWAQLLAAEATGERRSAELDGWLTLLGGNQIPLGKRALDPALDTARTVRQRTWVVPPEQAVTLVGRTTSAFHCGVDDVLLAALAGAVAQWRPEAGPGFLVDIEGHGREPWGDGVDLSRTVGWFTSGHPVRLGAAGVDLAQALAGGPAAGHLLKAVKEQARAVPGDGLGHALLRHLNPKTAPALA</sequence>
<organism evidence="5 6">
    <name type="scientific">Streptomyces anatolicus</name>
    <dbReference type="NCBI Taxonomy" id="2675858"/>
    <lineage>
        <taxon>Bacteria</taxon>
        <taxon>Bacillati</taxon>
        <taxon>Actinomycetota</taxon>
        <taxon>Actinomycetes</taxon>
        <taxon>Kitasatosporales</taxon>
        <taxon>Streptomycetaceae</taxon>
        <taxon>Streptomyces</taxon>
    </lineage>
</organism>
<dbReference type="RefSeq" id="WP_219692507.1">
    <property type="nucleotide sequence ID" value="NZ_WMBF01000687.1"/>
</dbReference>
<evidence type="ECO:0000256" key="1">
    <source>
        <dbReference type="ARBA" id="ARBA00001957"/>
    </source>
</evidence>
<dbReference type="InterPro" id="IPR000873">
    <property type="entry name" value="AMP-dep_synth/lig_dom"/>
</dbReference>
<dbReference type="Gene3D" id="3.30.559.30">
    <property type="entry name" value="Nonribosomal peptide synthetase, condensation domain"/>
    <property type="match status" value="1"/>
</dbReference>
<dbReference type="InterPro" id="IPR006162">
    <property type="entry name" value="Ppantetheine_attach_site"/>
</dbReference>
<dbReference type="NCBIfam" id="TIGR01733">
    <property type="entry name" value="AA-adenyl-dom"/>
    <property type="match status" value="1"/>
</dbReference>
<dbReference type="InterPro" id="IPR001242">
    <property type="entry name" value="Condensation_dom"/>
</dbReference>
<dbReference type="Gene3D" id="3.40.50.980">
    <property type="match status" value="2"/>
</dbReference>
<gene>
    <name evidence="5" type="ORF">GKQ77_31170</name>
</gene>
<comment type="cofactor">
    <cofactor evidence="1">
        <name>pantetheine 4'-phosphate</name>
        <dbReference type="ChEBI" id="CHEBI:47942"/>
    </cofactor>
</comment>
<dbReference type="PANTHER" id="PTHR45527">
    <property type="entry name" value="NONRIBOSOMAL PEPTIDE SYNTHETASE"/>
    <property type="match status" value="1"/>
</dbReference>
<dbReference type="SMART" id="SM00823">
    <property type="entry name" value="PKS_PP"/>
    <property type="match status" value="1"/>
</dbReference>
<proteinExistence type="predicted"/>
<dbReference type="SUPFAM" id="SSF52777">
    <property type="entry name" value="CoA-dependent acyltransferases"/>
    <property type="match status" value="2"/>
</dbReference>
<dbReference type="Pfam" id="PF13193">
    <property type="entry name" value="AMP-binding_C"/>
    <property type="match status" value="1"/>
</dbReference>
<dbReference type="Proteomes" id="UP001197114">
    <property type="component" value="Unassembled WGS sequence"/>
</dbReference>
<dbReference type="Pfam" id="PF00550">
    <property type="entry name" value="PP-binding"/>
    <property type="match status" value="1"/>
</dbReference>
<keyword evidence="3" id="KW-0597">Phosphoprotein</keyword>
<dbReference type="Gene3D" id="3.30.559.10">
    <property type="entry name" value="Chloramphenicol acetyltransferase-like domain"/>
    <property type="match status" value="1"/>
</dbReference>
<accession>A0ABS6YWZ4</accession>
<dbReference type="InterPro" id="IPR045851">
    <property type="entry name" value="AMP-bd_C_sf"/>
</dbReference>
<protein>
    <submittedName>
        <fullName evidence="5">Amino acid adenylation domain-containing protein</fullName>
    </submittedName>
</protein>
<comment type="caution">
    <text evidence="5">The sequence shown here is derived from an EMBL/GenBank/DDBJ whole genome shotgun (WGS) entry which is preliminary data.</text>
</comment>
<dbReference type="Pfam" id="PF00501">
    <property type="entry name" value="AMP-binding"/>
    <property type="match status" value="1"/>
</dbReference>
<evidence type="ECO:0000256" key="2">
    <source>
        <dbReference type="ARBA" id="ARBA00022450"/>
    </source>
</evidence>
<reference evidence="5 6" key="1">
    <citation type="submission" date="2019-11" db="EMBL/GenBank/DDBJ databases">
        <authorList>
            <person name="Ay H."/>
        </authorList>
    </citation>
    <scope>NUCLEOTIDE SEQUENCE [LARGE SCALE GENOMIC DNA]</scope>
    <source>
        <strain evidence="5 6">BG9H</strain>
    </source>
</reference>
<dbReference type="Gene3D" id="2.30.38.10">
    <property type="entry name" value="Luciferase, Domain 3"/>
    <property type="match status" value="1"/>
</dbReference>
<feature type="non-terminal residue" evidence="5">
    <location>
        <position position="862"/>
    </location>
</feature>
<dbReference type="Gene3D" id="1.10.1200.10">
    <property type="entry name" value="ACP-like"/>
    <property type="match status" value="1"/>
</dbReference>
<feature type="domain" description="Carrier" evidence="4">
    <location>
        <begin position="422"/>
        <end position="496"/>
    </location>
</feature>
<dbReference type="InterPro" id="IPR036736">
    <property type="entry name" value="ACP-like_sf"/>
</dbReference>
<dbReference type="InterPro" id="IPR020845">
    <property type="entry name" value="AMP-binding_CS"/>
</dbReference>
<keyword evidence="6" id="KW-1185">Reference proteome</keyword>
<dbReference type="SUPFAM" id="SSF56801">
    <property type="entry name" value="Acetyl-CoA synthetase-like"/>
    <property type="match status" value="1"/>
</dbReference>
<dbReference type="InterPro" id="IPR025110">
    <property type="entry name" value="AMP-bd_C"/>
</dbReference>
<evidence type="ECO:0000313" key="6">
    <source>
        <dbReference type="Proteomes" id="UP001197114"/>
    </source>
</evidence>
<feature type="non-terminal residue" evidence="5">
    <location>
        <position position="1"/>
    </location>
</feature>
<dbReference type="InterPro" id="IPR020806">
    <property type="entry name" value="PKS_PP-bd"/>
</dbReference>
<dbReference type="InterPro" id="IPR023213">
    <property type="entry name" value="CAT-like_dom_sf"/>
</dbReference>
<name>A0ABS6YWZ4_9ACTN</name>
<dbReference type="Gene3D" id="3.30.300.30">
    <property type="match status" value="1"/>
</dbReference>
<evidence type="ECO:0000256" key="3">
    <source>
        <dbReference type="ARBA" id="ARBA00022553"/>
    </source>
</evidence>
<keyword evidence="2" id="KW-0596">Phosphopantetheine</keyword>